<gene>
    <name evidence="2" type="ORF">BN8_01357</name>
</gene>
<keyword evidence="1" id="KW-1133">Transmembrane helix</keyword>
<keyword evidence="1" id="KW-0812">Transmembrane</keyword>
<dbReference type="OrthoDB" id="9873382at2"/>
<name>I2GEN6_9BACT</name>
<dbReference type="AlphaFoldDB" id="I2GEN6"/>
<comment type="caution">
    <text evidence="2">The sequence shown here is derived from an EMBL/GenBank/DDBJ whole genome shotgun (WGS) entry which is preliminary data.</text>
</comment>
<proteinExistence type="predicted"/>
<feature type="transmembrane region" description="Helical" evidence="1">
    <location>
        <begin position="132"/>
        <end position="149"/>
    </location>
</feature>
<protein>
    <submittedName>
        <fullName evidence="2">Uncharacterized protein</fullName>
    </submittedName>
</protein>
<keyword evidence="3" id="KW-1185">Reference proteome</keyword>
<accession>I2GEN6</accession>
<dbReference type="STRING" id="1185876.BN8_01357"/>
<dbReference type="eggNOG" id="ENOG503451I">
    <property type="taxonomic scope" value="Bacteria"/>
</dbReference>
<dbReference type="EMBL" id="CAIT01000005">
    <property type="protein sequence ID" value="CCH52361.1"/>
    <property type="molecule type" value="Genomic_DNA"/>
</dbReference>
<reference evidence="2 3" key="1">
    <citation type="journal article" date="2012" name="J. Bacteriol.">
        <title>Genome Sequence of the Filamentous Bacterium Fibrisoma limi BUZ 3T.</title>
        <authorList>
            <person name="Filippini M."/>
            <person name="Qi W."/>
            <person name="Jaenicke S."/>
            <person name="Goesmann A."/>
            <person name="Smits T.H."/>
            <person name="Bagheri H.C."/>
        </authorList>
    </citation>
    <scope>NUCLEOTIDE SEQUENCE [LARGE SCALE GENOMIC DNA]</scope>
    <source>
        <strain evidence="3">BUZ 3T</strain>
    </source>
</reference>
<dbReference type="RefSeq" id="WP_009280945.1">
    <property type="nucleotide sequence ID" value="NZ_CAIT01000005.1"/>
</dbReference>
<dbReference type="Proteomes" id="UP000009309">
    <property type="component" value="Unassembled WGS sequence"/>
</dbReference>
<evidence type="ECO:0000313" key="3">
    <source>
        <dbReference type="Proteomes" id="UP000009309"/>
    </source>
</evidence>
<sequence length="157" mass="17721">MNDDVPYSIGDQWSVYYNPDNDYQAFRDFYENVGWSYTTPSDPKLTADVTTAKTEAQTSGNTKLANTLDFILKYGDKALTVLTKNGIIRNQNLVQGGYTFIDTDTGQKVGATNQAPDTSSRVFNLDFTDPKVLILTFGAVLTFFYFLFFRQPQSTKR</sequence>
<evidence type="ECO:0000256" key="1">
    <source>
        <dbReference type="SAM" id="Phobius"/>
    </source>
</evidence>
<keyword evidence="1" id="KW-0472">Membrane</keyword>
<organism evidence="2 3">
    <name type="scientific">Fibrisoma limi BUZ 3</name>
    <dbReference type="NCBI Taxonomy" id="1185876"/>
    <lineage>
        <taxon>Bacteria</taxon>
        <taxon>Pseudomonadati</taxon>
        <taxon>Bacteroidota</taxon>
        <taxon>Cytophagia</taxon>
        <taxon>Cytophagales</taxon>
        <taxon>Spirosomataceae</taxon>
        <taxon>Fibrisoma</taxon>
    </lineage>
</organism>
<evidence type="ECO:0000313" key="2">
    <source>
        <dbReference type="EMBL" id="CCH52361.1"/>
    </source>
</evidence>